<comment type="cofactor">
    <cofactor evidence="5">
        <name>FAD</name>
        <dbReference type="ChEBI" id="CHEBI:57692"/>
    </cofactor>
</comment>
<dbReference type="InterPro" id="IPR025703">
    <property type="entry name" value="Bifunct_PutA"/>
</dbReference>
<dbReference type="GO" id="GO:0010133">
    <property type="term" value="P:L-proline catabolic process to L-glutamate"/>
    <property type="evidence" value="ECO:0007669"/>
    <property type="project" value="UniProtKB-UniRule"/>
</dbReference>
<evidence type="ECO:0000259" key="7">
    <source>
        <dbReference type="Pfam" id="PF00171"/>
    </source>
</evidence>
<dbReference type="InterPro" id="IPR016160">
    <property type="entry name" value="Ald_DH_CS_CYS"/>
</dbReference>
<dbReference type="NCBIfam" id="TIGR01238">
    <property type="entry name" value="D1pyr5carbox3"/>
    <property type="match status" value="1"/>
</dbReference>
<keyword evidence="5" id="KW-0804">Transcription</keyword>
<evidence type="ECO:0000259" key="9">
    <source>
        <dbReference type="Pfam" id="PF14850"/>
    </source>
</evidence>
<keyword evidence="2 5" id="KW-0560">Oxidoreductase</keyword>
<dbReference type="GO" id="GO:0004657">
    <property type="term" value="F:proline dehydrogenase activity"/>
    <property type="evidence" value="ECO:0007669"/>
    <property type="project" value="UniProtKB-UniRule"/>
</dbReference>
<evidence type="ECO:0000313" key="11">
    <source>
        <dbReference type="Proteomes" id="UP000319897"/>
    </source>
</evidence>
<dbReference type="InterPro" id="IPR015590">
    <property type="entry name" value="Aldehyde_DH_dom"/>
</dbReference>
<evidence type="ECO:0000256" key="6">
    <source>
        <dbReference type="PIRSR" id="PIRSR000197-1"/>
    </source>
</evidence>
<gene>
    <name evidence="10" type="primary">putA</name>
    <name evidence="10" type="ORF">FJQ54_14725</name>
</gene>
<dbReference type="PROSITE" id="PS00070">
    <property type="entry name" value="ALDEHYDE_DEHYDR_CYS"/>
    <property type="match status" value="1"/>
</dbReference>
<sequence length="1036" mass="111298">MPASPVPTPLNWDLLDDGKYADEQRVVRDLLASSPLSPRERREIVARATEMVEEARKSNKKQGVVESFLQQFSLGTQEGLALMCLAEALLRIPDAETQSLLISEKISAGDWEAHLGQSESLFVNASTWGLMLTQRFVDVDPEGKKDPVGWMRRITGELGQPVVRKAVGTAVRIMGEQFVMGRTIEDALKRAEKEKTLCSFDMLGEGARTEADAERYERIYADAIVAVGKARGRDLSPEDGHGVSVKLSALCPRYQAVQEDRVWETLYPRMLRLARLGAEHNLNLAIDAEEADRLVLSMKLIERLARDPSLGAWTGLGVVVQAYQKRAVDVIAALKALSVSSGRRLMVRLVKGAYWDTEIKLAQMNGRPDYPLFTTKPATDLNYLVAAEALIAAAPNLYPQFATHNAHTLVAVRHMAERREVRIEHQRLHGMGEALYEAGGLARKVRAYAPVGSHEELLPYLVRRLLENGANSSFVHALLDERVPAGMVVADPITAVEAAPDRHPKIPAPRDLYGPHRLNPLGRDYSIKSAREQADKALTALNPVVSGPIIGGKLVTSAPSTPVASPTDSSVLAGLVHNASHADIDRAAELAKQAFPAWDEAGGPARAEILRRTADLLEADMDRLVALLSREGGKTLTDGVAEVREAADFCRYYARLAERQFGDAKPLPGPVGETNSLALAGRGTFACISPWNFPLAIFTGQVAAALAAGNAVLAKPAEQTPLVAAEAVRAFHKAGLDPRLLALLPGDGATVGAALVSHPLIDGVAFTGGTETAWAINRSIAARPGPILPFIAETGGLNAMFVDTSALKEQVVDDVLLSAFGSAGQRCSALRLLYLPEESADMLIETLLGAMDELVLGDPADARTDVGPVIDAEARAALDSHFKRLAKDATILGRLDPGALAAQGSFFGPVIAEVPTADYLEREVFGPILHIYRYKAGELDEIGKRLAARGYGLTLGIHSRTDRFVERVRALVPAGNCYVNRSMTGAVVGVQPFGGEGLSGTGPKAGGPQALIRYAVERTLTVNIAATGGDPSIFNM</sequence>
<organism evidence="10 11">
    <name type="scientific">Sandaracinobacter neustonicus</name>
    <dbReference type="NCBI Taxonomy" id="1715348"/>
    <lineage>
        <taxon>Bacteria</taxon>
        <taxon>Pseudomonadati</taxon>
        <taxon>Pseudomonadota</taxon>
        <taxon>Alphaproteobacteria</taxon>
        <taxon>Sphingomonadales</taxon>
        <taxon>Sphingosinicellaceae</taxon>
        <taxon>Sandaracinobacter</taxon>
    </lineage>
</organism>
<dbReference type="SUPFAM" id="SSF81935">
    <property type="entry name" value="N-terminal domain of bifunctional PutA protein"/>
    <property type="match status" value="1"/>
</dbReference>
<dbReference type="Proteomes" id="UP000319897">
    <property type="component" value="Unassembled WGS sequence"/>
</dbReference>
<evidence type="ECO:0000256" key="3">
    <source>
        <dbReference type="ARBA" id="ARBA00023027"/>
    </source>
</evidence>
<dbReference type="Pfam" id="PF14850">
    <property type="entry name" value="Pro_dh-DNA_bdg"/>
    <property type="match status" value="1"/>
</dbReference>
<dbReference type="InterPro" id="IPR002872">
    <property type="entry name" value="Proline_DH_dom"/>
</dbReference>
<keyword evidence="5" id="KW-0805">Transcription regulation</keyword>
<dbReference type="PANTHER" id="PTHR42862">
    <property type="entry name" value="DELTA-1-PYRROLINE-5-CARBOXYLATE DEHYDROGENASE 1, ISOFORM A-RELATED"/>
    <property type="match status" value="1"/>
</dbReference>
<dbReference type="InterPro" id="IPR029041">
    <property type="entry name" value="FAD-linked_oxidoreductase-like"/>
</dbReference>
<comment type="function">
    <text evidence="5">Oxidizes proline to glutamate for use as a carbon and nitrogen source.</text>
</comment>
<accession>A0A501XEW1</accession>
<evidence type="ECO:0000256" key="1">
    <source>
        <dbReference type="ARBA" id="ARBA00004786"/>
    </source>
</evidence>
<feature type="active site" evidence="6">
    <location>
        <position position="827"/>
    </location>
</feature>
<comment type="caution">
    <text evidence="10">The sequence shown here is derived from an EMBL/GenBank/DDBJ whole genome shotgun (WGS) entry which is preliminary data.</text>
</comment>
<dbReference type="GO" id="GO:0003677">
    <property type="term" value="F:DNA binding"/>
    <property type="evidence" value="ECO:0007669"/>
    <property type="project" value="UniProtKB-KW"/>
</dbReference>
<evidence type="ECO:0000256" key="2">
    <source>
        <dbReference type="ARBA" id="ARBA00023002"/>
    </source>
</evidence>
<dbReference type="GO" id="GO:0003700">
    <property type="term" value="F:DNA-binding transcription factor activity"/>
    <property type="evidence" value="ECO:0007669"/>
    <property type="project" value="InterPro"/>
</dbReference>
<dbReference type="AlphaFoldDB" id="A0A501XEW1"/>
<proteinExistence type="inferred from homology"/>
<evidence type="ECO:0000259" key="8">
    <source>
        <dbReference type="Pfam" id="PF01619"/>
    </source>
</evidence>
<protein>
    <recommendedName>
        <fullName evidence="5">Bifunctional protein PutA</fullName>
    </recommendedName>
    <domain>
        <recommendedName>
            <fullName evidence="5">Proline dehydrogenase</fullName>
            <ecNumber evidence="5">1.5.5.2</ecNumber>
        </recommendedName>
        <alternativeName>
            <fullName evidence="5">Proline oxidase</fullName>
        </alternativeName>
    </domain>
    <domain>
        <recommendedName>
            <fullName evidence="5">Delta-1-pyrroline-5-carboxylate dehydrogenase</fullName>
            <shortName evidence="5">P5C dehydrogenase</shortName>
            <ecNumber evidence="5">1.2.1.88</ecNumber>
        </recommendedName>
        <alternativeName>
            <fullName evidence="5">L-glutamate gamma-semialdehyde dehydrogenase</fullName>
        </alternativeName>
    </domain>
</protein>
<dbReference type="EC" id="1.5.5.2" evidence="5"/>
<dbReference type="SUPFAM" id="SSF53720">
    <property type="entry name" value="ALDH-like"/>
    <property type="match status" value="1"/>
</dbReference>
<dbReference type="SUPFAM" id="SSF51730">
    <property type="entry name" value="FAD-linked oxidoreductase"/>
    <property type="match status" value="1"/>
</dbReference>
<dbReference type="InterPro" id="IPR050485">
    <property type="entry name" value="Proline_metab_enzyme"/>
</dbReference>
<reference evidence="10 11" key="1">
    <citation type="submission" date="2019-06" db="EMBL/GenBank/DDBJ databases">
        <authorList>
            <person name="Lee I."/>
            <person name="Jang G.I."/>
            <person name="Hwang C.Y."/>
        </authorList>
    </citation>
    <scope>NUCLEOTIDE SEQUENCE [LARGE SCALE GENOMIC DNA]</scope>
    <source>
        <strain evidence="10 11">PAMC 28131</strain>
    </source>
</reference>
<dbReference type="InterPro" id="IPR024089">
    <property type="entry name" value="PRODH_PutA_dom_I/II"/>
</dbReference>
<dbReference type="NCBIfam" id="NF008869">
    <property type="entry name" value="PRK11904.1"/>
    <property type="match status" value="1"/>
</dbReference>
<dbReference type="PIRSF" id="PIRSF000197">
    <property type="entry name" value="Bifunct_PutA"/>
    <property type="match status" value="1"/>
</dbReference>
<keyword evidence="5" id="KW-0238">DNA-binding</keyword>
<dbReference type="InterPro" id="IPR024082">
    <property type="entry name" value="PRODH_PutA_dom_II"/>
</dbReference>
<dbReference type="Pfam" id="PF01619">
    <property type="entry name" value="Pro_dh"/>
    <property type="match status" value="1"/>
</dbReference>
<dbReference type="InterPro" id="IPR016161">
    <property type="entry name" value="Ald_DH/histidinol_DH"/>
</dbReference>
<dbReference type="CDD" id="cd07125">
    <property type="entry name" value="ALDH_PutA-P5CDH"/>
    <property type="match status" value="1"/>
</dbReference>
<evidence type="ECO:0000256" key="4">
    <source>
        <dbReference type="ARBA" id="ARBA00048142"/>
    </source>
</evidence>
<dbReference type="EMBL" id="VFSU01000032">
    <property type="protein sequence ID" value="TPE59050.1"/>
    <property type="molecule type" value="Genomic_DNA"/>
</dbReference>
<name>A0A501XEW1_9SPHN</name>
<keyword evidence="5" id="KW-0274">FAD</keyword>
<keyword evidence="5" id="KW-0678">Repressor</keyword>
<evidence type="ECO:0000313" key="10">
    <source>
        <dbReference type="EMBL" id="TPE59050.1"/>
    </source>
</evidence>
<dbReference type="RefSeq" id="WP_140929185.1">
    <property type="nucleotide sequence ID" value="NZ_VFSU01000032.1"/>
</dbReference>
<keyword evidence="11" id="KW-1185">Reference proteome</keyword>
<dbReference type="GO" id="GO:0003842">
    <property type="term" value="F:L-glutamate gamma-semialdehyde dehydrogenase activity"/>
    <property type="evidence" value="ECO:0007669"/>
    <property type="project" value="UniProtKB-UniRule"/>
</dbReference>
<keyword evidence="3 5" id="KW-0520">NAD</keyword>
<feature type="domain" description="Aldehyde dehydrogenase" evidence="7">
    <location>
        <begin position="560"/>
        <end position="1015"/>
    </location>
</feature>
<dbReference type="UniPathway" id="UPA00261">
    <property type="reaction ID" value="UER00373"/>
</dbReference>
<dbReference type="FunFam" id="3.40.309.10:FF:000005">
    <property type="entry name" value="1-pyrroline-5-carboxylate dehydrogenase 1"/>
    <property type="match status" value="1"/>
</dbReference>
<keyword evidence="5" id="KW-0642">Proline metabolism</keyword>
<comment type="catalytic activity">
    <reaction evidence="5">
        <text>L-proline + a quinone = (S)-1-pyrroline-5-carboxylate + a quinol + H(+)</text>
        <dbReference type="Rhea" id="RHEA:23784"/>
        <dbReference type="ChEBI" id="CHEBI:15378"/>
        <dbReference type="ChEBI" id="CHEBI:17388"/>
        <dbReference type="ChEBI" id="CHEBI:24646"/>
        <dbReference type="ChEBI" id="CHEBI:60039"/>
        <dbReference type="ChEBI" id="CHEBI:132124"/>
        <dbReference type="EC" id="1.5.5.2"/>
    </reaction>
</comment>
<dbReference type="OrthoDB" id="9812625at2"/>
<feature type="domain" description="Proline dehydrogenase" evidence="8">
    <location>
        <begin position="187"/>
        <end position="476"/>
    </location>
</feature>
<feature type="active site" evidence="6">
    <location>
        <position position="793"/>
    </location>
</feature>
<comment type="pathway">
    <text evidence="1 5">Amino-acid degradation; L-proline degradation into L-glutamate; L-glutamate from L-proline: step 2/2.</text>
</comment>
<comment type="catalytic activity">
    <reaction evidence="4 5">
        <text>L-glutamate 5-semialdehyde + NAD(+) + H2O = L-glutamate + NADH + 2 H(+)</text>
        <dbReference type="Rhea" id="RHEA:30235"/>
        <dbReference type="ChEBI" id="CHEBI:15377"/>
        <dbReference type="ChEBI" id="CHEBI:15378"/>
        <dbReference type="ChEBI" id="CHEBI:29985"/>
        <dbReference type="ChEBI" id="CHEBI:57540"/>
        <dbReference type="ChEBI" id="CHEBI:57945"/>
        <dbReference type="ChEBI" id="CHEBI:58066"/>
        <dbReference type="EC" id="1.2.1.88"/>
    </reaction>
</comment>
<dbReference type="InterPro" id="IPR016163">
    <property type="entry name" value="Ald_DH_C"/>
</dbReference>
<feature type="domain" description="Proline dehydrogenase PutA" evidence="9">
    <location>
        <begin position="65"/>
        <end position="178"/>
    </location>
</feature>
<dbReference type="Gene3D" id="3.20.20.220">
    <property type="match status" value="1"/>
</dbReference>
<dbReference type="InterPro" id="IPR005933">
    <property type="entry name" value="PutA_C"/>
</dbReference>
<keyword evidence="5" id="KW-0285">Flavoprotein</keyword>
<evidence type="ECO:0000256" key="5">
    <source>
        <dbReference type="PIRNR" id="PIRNR000197"/>
    </source>
</evidence>
<dbReference type="PANTHER" id="PTHR42862:SF1">
    <property type="entry name" value="DELTA-1-PYRROLINE-5-CARBOXYLATE DEHYDROGENASE 2, ISOFORM A-RELATED"/>
    <property type="match status" value="1"/>
</dbReference>
<comment type="pathway">
    <text evidence="5">Amino-acid degradation; L-proline degradation into L-glutamate; L-glutamate from L-proline: step 1/2.</text>
</comment>
<dbReference type="Gene3D" id="3.40.309.10">
    <property type="entry name" value="Aldehyde Dehydrogenase, Chain A, domain 2"/>
    <property type="match status" value="1"/>
</dbReference>
<dbReference type="GO" id="GO:0009898">
    <property type="term" value="C:cytoplasmic side of plasma membrane"/>
    <property type="evidence" value="ECO:0007669"/>
    <property type="project" value="TreeGrafter"/>
</dbReference>
<dbReference type="InterPro" id="IPR016162">
    <property type="entry name" value="Ald_DH_N"/>
</dbReference>
<dbReference type="Pfam" id="PF00171">
    <property type="entry name" value="Aldedh"/>
    <property type="match status" value="1"/>
</dbReference>
<dbReference type="Gene3D" id="3.40.605.10">
    <property type="entry name" value="Aldehyde Dehydrogenase, Chain A, domain 1"/>
    <property type="match status" value="1"/>
</dbReference>
<comment type="similarity">
    <text evidence="5">In the C-terminal section; belongs to the aldehyde dehydrogenase family.</text>
</comment>
<dbReference type="Gene3D" id="1.20.5.460">
    <property type="entry name" value="Single helix bin"/>
    <property type="match status" value="1"/>
</dbReference>
<dbReference type="EC" id="1.2.1.88" evidence="5"/>
<comment type="similarity">
    <text evidence="5">In the N-terminal section; belongs to the proline dehydrogenase family.</text>
</comment>